<feature type="coiled-coil region" evidence="2">
    <location>
        <begin position="796"/>
        <end position="823"/>
    </location>
</feature>
<keyword evidence="2" id="KW-0175">Coiled coil</keyword>
<dbReference type="Gene3D" id="2.130.10.10">
    <property type="entry name" value="YVTN repeat-like/Quinoprotein amine dehydrogenase"/>
    <property type="match status" value="2"/>
</dbReference>
<dbReference type="InterPro" id="IPR003961">
    <property type="entry name" value="FN3_dom"/>
</dbReference>
<dbReference type="Pfam" id="PF07495">
    <property type="entry name" value="Y_Y_Y"/>
    <property type="match status" value="1"/>
</dbReference>
<keyword evidence="3" id="KW-1133">Transmembrane helix</keyword>
<evidence type="ECO:0000256" key="2">
    <source>
        <dbReference type="SAM" id="Coils"/>
    </source>
</evidence>
<sequence>MKKLYLLLLMVVTTISSYGKIPVVRSFIPLDYKGGRQNWGIDIAKNHVVYFANDSGVLTFDGNRWHTIKSPNNTAIRSVMHDEDSGRIYVGAYNEVGYFEVLPPLYKEEYRSILPELGAADSKIGEVWHMAKGSGVMLFIATDKEFYALKDGKLEKRFAIEDIKALLVTDKAAYIGTSDKIYRYACADRSLSTLTTNKDMDGADIVSLMKHGDDIVIATAKGGVYRREADGSIVRVPLAPGIDRARIYCAAMSGDRLALGTIGDGAIVVDITTGEAMYANVNTGLPNNTVLSVCFDGFGNLWLGLDNGISYMMVNSPFSILYDETNKIGTGYASIVDGGQLYLGTNQGLYALSAPPHTPLYRDGTGRNLTKIRGIDGQVWNCQRFPGHSMLVSHNDGVDVVDGFNAIPVHGVKGTWGFTPLQGTDCLLGCDYDGLFILEPAAPGHYRVKNRVEGGDVVSGLFMQDQDGSIWMAHWQEGVYRMVLSPDLTRVVHKELYDEKNGLVTTRDNLICKIDSQVYVSSVDGFRRLVGNKLEMQVGLNGVFNTFGLALRVTQLPTGHLLAYKPGYLAIGYKQPDGSFRARQLPYNHLERRLQMAFGNVGVLDSADVLLNYDNGFFVLDTREGSDSDTLSKVMIRSITGTAANDTLLYAATHLSEGRVTIPYALNSIRFSFVYPEYRDHEAVEYSCYLEGYDKEWINPSVLTEKEYTGLRPGLYTFHVRAIDKINDASSETSIEVRVLSPWYMKWWAVCLYALLGIAVLGLVGWFVRRSIILRTERIRQEETLKRREQQIQFNVELEKKQNEIIRQEKQQLEKILKQKAGQLADSAMNVARKNDILAAIDSQLEQMHLQVKNNAAKSVINNCIAGMRRDIRANMVDDANWNKFEENFNLVYDNFTQKLLARYPDLKKLDIKLCVYLRMGMNTKEMASLLNMGVHSLETARYRLRKKLGIESGDNLFDFIQSIDRSDPAPAQ</sequence>
<dbReference type="PANTHER" id="PTHR43547:SF2">
    <property type="entry name" value="HYBRID SIGNAL TRANSDUCTION HISTIDINE KINASE C"/>
    <property type="match status" value="1"/>
</dbReference>
<dbReference type="Gene3D" id="2.60.40.10">
    <property type="entry name" value="Immunoglobulins"/>
    <property type="match status" value="1"/>
</dbReference>
<protein>
    <recommendedName>
        <fullName evidence="4">Two component regulator three Y domain-containing protein</fullName>
    </recommendedName>
</protein>
<reference evidence="5" key="1">
    <citation type="journal article" date="2021" name="PeerJ">
        <title>Extensive microbial diversity within the chicken gut microbiome revealed by metagenomics and culture.</title>
        <authorList>
            <person name="Gilroy R."/>
            <person name="Ravi A."/>
            <person name="Getino M."/>
            <person name="Pursley I."/>
            <person name="Horton D.L."/>
            <person name="Alikhan N.F."/>
            <person name="Baker D."/>
            <person name="Gharbi K."/>
            <person name="Hall N."/>
            <person name="Watson M."/>
            <person name="Adriaenssens E.M."/>
            <person name="Foster-Nyarko E."/>
            <person name="Jarju S."/>
            <person name="Secka A."/>
            <person name="Antonio M."/>
            <person name="Oren A."/>
            <person name="Chaudhuri R.R."/>
            <person name="La Ragione R."/>
            <person name="Hildebrand F."/>
            <person name="Pallen M.J."/>
        </authorList>
    </citation>
    <scope>NUCLEOTIDE SEQUENCE</scope>
    <source>
        <strain evidence="5">4100</strain>
    </source>
</reference>
<dbReference type="InterPro" id="IPR015943">
    <property type="entry name" value="WD40/YVTN_repeat-like_dom_sf"/>
</dbReference>
<dbReference type="CDD" id="cd00063">
    <property type="entry name" value="FN3"/>
    <property type="match status" value="1"/>
</dbReference>
<accession>A0A921E9I2</accession>
<keyword evidence="3" id="KW-0472">Membrane</keyword>
<dbReference type="SUPFAM" id="SSF75011">
    <property type="entry name" value="3-carboxy-cis,cis-mucoante lactonizing enzyme"/>
    <property type="match status" value="1"/>
</dbReference>
<dbReference type="Pfam" id="PF07494">
    <property type="entry name" value="Reg_prop"/>
    <property type="match status" value="1"/>
</dbReference>
<evidence type="ECO:0000259" key="4">
    <source>
        <dbReference type="Pfam" id="PF07495"/>
    </source>
</evidence>
<dbReference type="InterPro" id="IPR011123">
    <property type="entry name" value="Y_Y_Y"/>
</dbReference>
<dbReference type="PANTHER" id="PTHR43547">
    <property type="entry name" value="TWO-COMPONENT HISTIDINE KINASE"/>
    <property type="match status" value="1"/>
</dbReference>
<feature type="transmembrane region" description="Helical" evidence="3">
    <location>
        <begin position="747"/>
        <end position="768"/>
    </location>
</feature>
<gene>
    <name evidence="5" type="ORF">K8V47_05765</name>
</gene>
<reference evidence="5" key="2">
    <citation type="submission" date="2021-09" db="EMBL/GenBank/DDBJ databases">
        <authorList>
            <person name="Gilroy R."/>
        </authorList>
    </citation>
    <scope>NUCLEOTIDE SEQUENCE</scope>
    <source>
        <strain evidence="5">4100</strain>
    </source>
</reference>
<dbReference type="InterPro" id="IPR016032">
    <property type="entry name" value="Sig_transdc_resp-reg_C-effctor"/>
</dbReference>
<evidence type="ECO:0000256" key="3">
    <source>
        <dbReference type="SAM" id="Phobius"/>
    </source>
</evidence>
<dbReference type="InterPro" id="IPR011110">
    <property type="entry name" value="Reg_prop"/>
</dbReference>
<proteinExistence type="predicted"/>
<dbReference type="Proteomes" id="UP000711407">
    <property type="component" value="Unassembled WGS sequence"/>
</dbReference>
<dbReference type="GO" id="GO:0006355">
    <property type="term" value="P:regulation of DNA-templated transcription"/>
    <property type="evidence" value="ECO:0007669"/>
    <property type="project" value="InterPro"/>
</dbReference>
<evidence type="ECO:0000256" key="1">
    <source>
        <dbReference type="ARBA" id="ARBA00022553"/>
    </source>
</evidence>
<name>A0A921E9I2_9BACT</name>
<comment type="caution">
    <text evidence="5">The sequence shown here is derived from an EMBL/GenBank/DDBJ whole genome shotgun (WGS) entry which is preliminary data.</text>
</comment>
<dbReference type="GO" id="GO:0003677">
    <property type="term" value="F:DNA binding"/>
    <property type="evidence" value="ECO:0007669"/>
    <property type="project" value="InterPro"/>
</dbReference>
<evidence type="ECO:0000313" key="6">
    <source>
        <dbReference type="Proteomes" id="UP000711407"/>
    </source>
</evidence>
<evidence type="ECO:0000313" key="5">
    <source>
        <dbReference type="EMBL" id="HJE39246.1"/>
    </source>
</evidence>
<keyword evidence="3" id="KW-0812">Transmembrane</keyword>
<keyword evidence="1" id="KW-0597">Phosphoprotein</keyword>
<dbReference type="EMBL" id="DYXT01000028">
    <property type="protein sequence ID" value="HJE39246.1"/>
    <property type="molecule type" value="Genomic_DNA"/>
</dbReference>
<dbReference type="GO" id="GO:0000155">
    <property type="term" value="F:phosphorelay sensor kinase activity"/>
    <property type="evidence" value="ECO:0007669"/>
    <property type="project" value="TreeGrafter"/>
</dbReference>
<dbReference type="InterPro" id="IPR013783">
    <property type="entry name" value="Ig-like_fold"/>
</dbReference>
<dbReference type="SUPFAM" id="SSF46894">
    <property type="entry name" value="C-terminal effector domain of the bipartite response regulators"/>
    <property type="match status" value="1"/>
</dbReference>
<feature type="domain" description="Two component regulator three Y" evidence="4">
    <location>
        <begin position="678"/>
        <end position="739"/>
    </location>
</feature>
<dbReference type="AlphaFoldDB" id="A0A921E9I2"/>
<organism evidence="5 6">
    <name type="scientific">Candidatus Amulumruptor caecigallinarius</name>
    <dbReference type="NCBI Taxonomy" id="2109911"/>
    <lineage>
        <taxon>Bacteria</taxon>
        <taxon>Pseudomonadati</taxon>
        <taxon>Bacteroidota</taxon>
        <taxon>Bacteroidia</taxon>
        <taxon>Bacteroidales</taxon>
        <taxon>Muribaculaceae</taxon>
        <taxon>Candidatus Amulumruptor</taxon>
    </lineage>
</organism>